<feature type="compositionally biased region" description="Basic and acidic residues" evidence="1">
    <location>
        <begin position="2203"/>
        <end position="2214"/>
    </location>
</feature>
<feature type="region of interest" description="Disordered" evidence="1">
    <location>
        <begin position="1133"/>
        <end position="1159"/>
    </location>
</feature>
<feature type="region of interest" description="Disordered" evidence="1">
    <location>
        <begin position="1857"/>
        <end position="1907"/>
    </location>
</feature>
<comment type="caution">
    <text evidence="2">The sequence shown here is derived from an EMBL/GenBank/DDBJ whole genome shotgun (WGS) entry which is preliminary data.</text>
</comment>
<gene>
    <name evidence="2" type="ORF">HYH02_014310</name>
</gene>
<reference evidence="2" key="1">
    <citation type="journal article" date="2020" name="bioRxiv">
        <title>Comparative genomics of Chlamydomonas.</title>
        <authorList>
            <person name="Craig R.J."/>
            <person name="Hasan A.R."/>
            <person name="Ness R.W."/>
            <person name="Keightley P.D."/>
        </authorList>
    </citation>
    <scope>NUCLEOTIDE SEQUENCE</scope>
    <source>
        <strain evidence="2">CCAP 11/173</strain>
    </source>
</reference>
<feature type="compositionally biased region" description="Low complexity" evidence="1">
    <location>
        <begin position="3006"/>
        <end position="3015"/>
    </location>
</feature>
<feature type="region of interest" description="Disordered" evidence="1">
    <location>
        <begin position="1459"/>
        <end position="1484"/>
    </location>
</feature>
<feature type="compositionally biased region" description="Low complexity" evidence="1">
    <location>
        <begin position="1138"/>
        <end position="1155"/>
    </location>
</feature>
<dbReference type="PANTHER" id="PTHR13595:SF4">
    <property type="entry name" value="CHROMOSOME UNDETERMINED SCAFFOLD_77, WHOLE GENOME SHOTGUN SEQUENCE"/>
    <property type="match status" value="1"/>
</dbReference>
<organism evidence="2 3">
    <name type="scientific">Chlamydomonas schloesseri</name>
    <dbReference type="NCBI Taxonomy" id="2026947"/>
    <lineage>
        <taxon>Eukaryota</taxon>
        <taxon>Viridiplantae</taxon>
        <taxon>Chlorophyta</taxon>
        <taxon>core chlorophytes</taxon>
        <taxon>Chlorophyceae</taxon>
        <taxon>CS clade</taxon>
        <taxon>Chlamydomonadales</taxon>
        <taxon>Chlamydomonadaceae</taxon>
        <taxon>Chlamydomonas</taxon>
    </lineage>
</organism>
<feature type="compositionally biased region" description="Low complexity" evidence="1">
    <location>
        <begin position="3528"/>
        <end position="3540"/>
    </location>
</feature>
<feature type="region of interest" description="Disordered" evidence="1">
    <location>
        <begin position="82"/>
        <end position="881"/>
    </location>
</feature>
<feature type="compositionally biased region" description="Low complexity" evidence="1">
    <location>
        <begin position="92"/>
        <end position="117"/>
    </location>
</feature>
<feature type="compositionally biased region" description="Low complexity" evidence="1">
    <location>
        <begin position="179"/>
        <end position="194"/>
    </location>
</feature>
<feature type="compositionally biased region" description="Low complexity" evidence="1">
    <location>
        <begin position="225"/>
        <end position="238"/>
    </location>
</feature>
<feature type="compositionally biased region" description="Basic and acidic residues" evidence="1">
    <location>
        <begin position="432"/>
        <end position="444"/>
    </location>
</feature>
<feature type="compositionally biased region" description="Low complexity" evidence="1">
    <location>
        <begin position="149"/>
        <end position="165"/>
    </location>
</feature>
<dbReference type="OrthoDB" id="547986at2759"/>
<feature type="region of interest" description="Disordered" evidence="1">
    <location>
        <begin position="3936"/>
        <end position="3961"/>
    </location>
</feature>
<feature type="compositionally biased region" description="Pro residues" evidence="1">
    <location>
        <begin position="3555"/>
        <end position="3573"/>
    </location>
</feature>
<feature type="compositionally biased region" description="Gly residues" evidence="1">
    <location>
        <begin position="3344"/>
        <end position="3356"/>
    </location>
</feature>
<feature type="region of interest" description="Disordered" evidence="1">
    <location>
        <begin position="2264"/>
        <end position="2365"/>
    </location>
</feature>
<feature type="compositionally biased region" description="Basic and acidic residues" evidence="1">
    <location>
        <begin position="538"/>
        <end position="559"/>
    </location>
</feature>
<feature type="compositionally biased region" description="Low complexity" evidence="1">
    <location>
        <begin position="3082"/>
        <end position="3099"/>
    </location>
</feature>
<feature type="compositionally biased region" description="Pro residues" evidence="1">
    <location>
        <begin position="1469"/>
        <end position="1480"/>
    </location>
</feature>
<dbReference type="Proteomes" id="UP000613740">
    <property type="component" value="Unassembled WGS sequence"/>
</dbReference>
<feature type="compositionally biased region" description="Low complexity" evidence="1">
    <location>
        <begin position="2785"/>
        <end position="2838"/>
    </location>
</feature>
<feature type="compositionally biased region" description="Gly residues" evidence="1">
    <location>
        <begin position="3203"/>
        <end position="3215"/>
    </location>
</feature>
<feature type="region of interest" description="Disordered" evidence="1">
    <location>
        <begin position="935"/>
        <end position="1017"/>
    </location>
</feature>
<feature type="region of interest" description="Disordered" evidence="1">
    <location>
        <begin position="1963"/>
        <end position="2126"/>
    </location>
</feature>
<dbReference type="EMBL" id="JAEHOD010000091">
    <property type="protein sequence ID" value="KAG2428609.1"/>
    <property type="molecule type" value="Genomic_DNA"/>
</dbReference>
<feature type="region of interest" description="Disordered" evidence="1">
    <location>
        <begin position="2141"/>
        <end position="2160"/>
    </location>
</feature>
<feature type="region of interest" description="Disordered" evidence="1">
    <location>
        <begin position="2587"/>
        <end position="2957"/>
    </location>
</feature>
<feature type="compositionally biased region" description="Pro residues" evidence="1">
    <location>
        <begin position="975"/>
        <end position="987"/>
    </location>
</feature>
<evidence type="ECO:0000313" key="2">
    <source>
        <dbReference type="EMBL" id="KAG2428609.1"/>
    </source>
</evidence>
<feature type="compositionally biased region" description="Pro residues" evidence="1">
    <location>
        <begin position="2350"/>
        <end position="2365"/>
    </location>
</feature>
<feature type="compositionally biased region" description="Low complexity" evidence="1">
    <location>
        <begin position="3441"/>
        <end position="3463"/>
    </location>
</feature>
<feature type="compositionally biased region" description="Low complexity" evidence="1">
    <location>
        <begin position="2273"/>
        <end position="2282"/>
    </location>
</feature>
<feature type="compositionally biased region" description="Low complexity" evidence="1">
    <location>
        <begin position="2876"/>
        <end position="2900"/>
    </location>
</feature>
<feature type="compositionally biased region" description="Low complexity" evidence="1">
    <location>
        <begin position="2008"/>
        <end position="2024"/>
    </location>
</feature>
<feature type="region of interest" description="Disordered" evidence="1">
    <location>
        <begin position="3887"/>
        <end position="3908"/>
    </location>
</feature>
<feature type="region of interest" description="Disordered" evidence="1">
    <location>
        <begin position="2200"/>
        <end position="2240"/>
    </location>
</feature>
<feature type="compositionally biased region" description="Basic and acidic residues" evidence="1">
    <location>
        <begin position="2853"/>
        <end position="2863"/>
    </location>
</feature>
<feature type="compositionally biased region" description="Low complexity" evidence="1">
    <location>
        <begin position="2684"/>
        <end position="2718"/>
    </location>
</feature>
<proteinExistence type="predicted"/>
<feature type="compositionally biased region" description="Low complexity" evidence="1">
    <location>
        <begin position="948"/>
        <end position="964"/>
    </location>
</feature>
<feature type="compositionally biased region" description="Polar residues" evidence="1">
    <location>
        <begin position="3072"/>
        <end position="3081"/>
    </location>
</feature>
<feature type="compositionally biased region" description="Polar residues" evidence="1">
    <location>
        <begin position="618"/>
        <end position="629"/>
    </location>
</feature>
<feature type="compositionally biased region" description="Basic and acidic residues" evidence="1">
    <location>
        <begin position="1063"/>
        <end position="1075"/>
    </location>
</feature>
<feature type="compositionally biased region" description="Basic residues" evidence="1">
    <location>
        <begin position="2669"/>
        <end position="2679"/>
    </location>
</feature>
<feature type="region of interest" description="Disordered" evidence="1">
    <location>
        <begin position="2996"/>
        <end position="3099"/>
    </location>
</feature>
<feature type="region of interest" description="Disordered" evidence="1">
    <location>
        <begin position="4089"/>
        <end position="4117"/>
    </location>
</feature>
<feature type="compositionally biased region" description="Polar residues" evidence="1">
    <location>
        <begin position="768"/>
        <end position="786"/>
    </location>
</feature>
<sequence length="4274" mass="431510">MGRFATVSTGEIGPADDVSSTGTHDAVRSTTSITQGAPVAGSAQPMQDENMASLHVKFSASTRFNNSDQDTLRDHIQRLRATGGAQHPSGIPRSGASRLSSGGSGPRSNSPPLSRRSTNNLAGASPPSDGSPMNNIMRALTGRHRRSTSTDTTVVRRTSSSGQRSFVPRSNSPPAARMPSLGSSSSGRLSPSGPIATYSTGPYRDDGASGSDTGRRSRQRHRLGRWSQSGGEDSSDGAAGWGGRGRGPQRSMSRQRSARRGGLFGSSASPDDGGPGAGEERTSVGRSFSFMARSMRRSQSSGRDSEQGTRRSRRSRGGSGDGGGGFAALLRGQSRSRSRGGAGEDRAGGQPTRRSEARRRRGDSSGGGFFSALTGGRARARRSAAGDGTGGTDLSQPAGRGRGRREPSGGGGGFLRALTGRRSTAESVASAERPRRSESRSEARRRTHKQSQDGGEGDGGGGVGGFLRALTRSRSRSRGRRSTDTADAGLGNSSSTRRSRERSSGGSGFLRALTRSRSRSRGGADGSEVEGTGNLRRSRTEQRNRDAEWRSQSRSRSRDPGQSLSSAFSFGRRRSRSSVRMSEAGLEESGGMRRPHSRRGSSSGGGGLFGRRSHTSRSGRPSLAGQSSGMVMLGSPRGTQAGGGFGAELSGGGAGPSGQGPPHGYDRAASLAFRAGGMHDPNELETPTLRAPGAGMPPGGRPPLAPAQAPPALAPSGPSGSQLDAMRPPELQLETSMTRRPPPFVPRVSLTGGGPSSTAGIAPYASFGGTSSLPSPSMAQSPTFTSDRPALPAVSQPPPAARTGSPPRVPGSMRRQGSPERRPPRSASRPRRSESAPRSRAAARRAEMQAAGEGGRQPRSRSARRHDEGEPKVRMSFAAARRARKMSVGGAASGSEAAADVGSEAGMAKSGSAPQRGSLFAWLFSGRKSKHADVAAGSVASSPERSMGLPTATPGTPTAAQPAGAEGGGVGSVPGTPPAPLLGPGPISPVQGGGGFDSGSVPSYPTTPGSITRSPSATVAAAVERLGPGPTSSVPNLGAVSGAAAPDVSAHAGPRPEAGMVVDHSRRSSGLDRLRPAPLTIPSDPRLGVITAERVAAEAAAAGRQPAGGEVAPPKKGGWGKLGKMFGAIKRFTSPSKGGAAEAQPAAAGGPAQGPSVPAVSPLNISTSLLPLPAFPNMPPPAAGAAAGTTADGRTPSQASLGADAALSRYRSPSRLRVASSNTAAAGSVAAVGGVAAMAATGAQGTEGGAGAAAADGTALLKDRASLGGKGTGAASGGVRRGDGGSRADLAGVPDAMVDMDSPFMKAARILQGIGADMEAQDAGKTGKGGRGRHARGKSGGRGARPASWSPPKLRAPAFVPRGRSISPLGRGMVAEVAGAAGSPGPGRGPPVVYLAPLAAQVQGKVVISPLKPSQSVVPGPGGLGLAGHAGSAAWGVEGQGVFLGYDRLPTIVSALRPGGNNRAVSPPGHLPRPPPPHPGLPYSGPQLPPATALHSSVDGYVFPATMPLDPTLAMLDPRLGSTMASDQPLLGSLALGATGGTISRPGTAATAAAGGGGGGGAGSGRRGRLLTGAQAAFLNAQTQILQQSQLLAAAQAQAQAPWDGAVTGGGGGGGGLTGGLLRGSLEVPVGVLRSPRLLGLYEPGVGGMLLQAPDGVRSVAGAEAADWVAAAETGVLPLPRSAGLPGGQTAWGEGVGGGEVMLTTAALRPPPRLPRPGLLHLGLASGGPGEAAYGTGSWRGGFGADGVMSSAAGTLQDVGTMSRPGSAMPGPVRSESPSRLPPSAYRPHRPLGTHPPEEVAYPALRRPDQPALLTPDYPYTAYTATAAAGEDGAPLLPLPPMPPGTAGMRTGGVLQPRAGTQPGAATPSWRPGTAGGAGLPPGLTGGGGGRGEDDDSSIASSETANSLRDMPPALAQELRRREILDPSGVGLGLPTSAAGVTVRPLRREVTAGPHVKLMKPKQLLRQLEPPGPEPTFTRRQQWTLTERHGDQDTAAADAPSGGGVGDAGQAAAEPATATGADYANQPVPDDGVVEPVSDEDGAAPPVASRRPSQRPRASAPHSTAPGEASPGPVRQRSQSSRHSRRRQDQSPSPQPRHEAGRDAQSLPPGLAPPSEAGGWARPGGAAPFIRVDTAATLVRPLAPPPMPAAGRSPPRLLRVPQPPAAYQQTRRHVNFAFGSGDGAEEPRFNNVRLMRVVNPPAREAEPRPGERAPEQLPSRKLRVLDRPEAEIPGVVPAGTAGRTEHLLGMLRRPEARRPATGIGHRVGLFDQPPGFGTPGSSPNGGGASASQTPPGRSPRDAATQSGPASPAIEIRVNTGEHQPRPPASTSPAHPAASPRQQLDGGGYPPYLPYPPYPGAPPPPPQIVLAPTDPAALAGLAALQQLTALSALSGLGQAVGAPPVDDPTLWPDLMETTPESLQETAGAAAARWRQQRALSQPNISAAQLRDMDPSLVLEPPQMLGPGPLGDAQHVLRSTGVAGGGPTVVNLPTGPGAGFGAGGGYGSGFGTGGPGSGAAAGGRGGAAVYGAAGASPRDGYEGRGSPGSPGRWLLSRSADGQVLAVGVAAHESGRVPGRRSPGEVVVYGGYQTQHLKSDLEPEPSAVSLRERERRRRRGLPEPEEVEDDEEGGLGREQEEKGVVPRRSGRSGRKTSKGKGREKKDKDKGRRGSKHHRRRKGRDAADSGSDSDSSTDRSSTSSRSDSESSTSSSSSSSSSSDGRRRQRQKKKKKDRKREDRKKRDRNSKEAAAATGAEKVPEAAATAADTAGKQESRVVSRQGSVADSSSGKPASAKGAGLPPLGPGRTASSASLPPIPGGASAAGAAPADAASADAAAAPRPDPGDDFGMGLAEKLLRQMEEPIKRSGQAGSKGGSKAGSVKGGEASQGGQEEGQQQQQQQQHGPPPNEHDSDELVSPPAGRLARVFAPTSPGSVDQRESNSPNAKMVDVLHGPDTERRTQEILDQHAALRAKFIVAADNLRSQVLAAGLPQSQLALGAGASQPAGEQQQQQQQQDQPTAEATLTVVPGGEQQPQAPGAAREGSASGTVARQDSRASARAPGSAKGSDGGASGNTVSTSAHSLSAQDAAGAGQAPSGPPGSQSINIYCTQLVLNPGSGPVTVPGLPAYYPAPGPAAWGGVPVAQPVMPPPGMPADWEPTADRAGYVRHSPYHPGHPRVYPPAVHVSPTATAAWLPQPPGRAGAAAAGGGPRSTGGGGGPPPDRSHSHVHFTDVPPSVSAYSPPEHKSGDSADSSPDGLSEPGGRLRGGGGSQVSLAARSQGGASFTLRPEASGVSQSSRQPPIARVVSRGSSIARAWGAGLGGPEPSGGSMQRLTEERLAGLAVGSSGGGAPGGGGGGRRQRSSAASGPMSVEEEAVAVGSERGEPVEVEAVEGGRVPSAEPSSRAAAERAASGSGEVSTAAAAAGEGSSNSPRGSGGGSQASGGAAAASIAGTATATGSSTQQQPTDTKTQLASELTQLIMQAFQESGGVITAHREGGGDGVNTRTGGGEGKADKAVGTSVAGGSSRTGPRGPASAASGRSGSLGGFEATLTAPPSAEPTAPPQHPQPQPPPMRLPATLPNAAVPRGSGPSFLQVRDIALAADAPPGPSQFTPDPAADKLTADILGGLNNWEETVMSALMGRPPPQPPLDLQPQPGGAAATRTVTLYDMPVVMQGQYHSPGPAGASPGASAGAGAGYPAYLIAGQAPDPGRDLTAAEALVLEPGYAAQHALAGIAARKQQRAAAVAERRARYAVGMGAFVDEHHQPQPLHMPPPQHPWPPSGGQDYRLVPGPAPSITAAATGGYGIAANAATLNAWAAAGAPTFAGGGGGGAAAAGIQRRYGGGGGAAVAGGRGSPLALEEDTHGTLFPASQSAYTGGGLAGPGVVRQPHPRSPLQRVMHGEADPRKKRRAWEVPSIEQQRAAPLWEHQATFRTNVRTAMRSSGRRERTSRPGGSPGRDDAYYSAYGSPGRADVGVGPPTVSFADGTRGGYSPQEGDARVPYMARTSHPATASPATAAVRSLAAMVARRFEGGEWETRQLQKLGEGGGRGQQEGWEEDPEGAWPGDTDVLGDGNVCGGCDFPGCPVHGDPGAAAAAEEERQSRRRPPGAQPGGPDAQAYTEQELTKRAHREMARSVMLDQWMAEMKQLSAATAKAEATRKVAIASAQQAVANRRERQAAELAGIFDMLTEVDALANNISDQASETKKMMQALEEEAELRRVSRLNSLLHEARRLGSAVDTALGPEAKVEATAGAGASAAGRGSGQGVEDGGGGST</sequence>
<feature type="compositionally biased region" description="Low complexity" evidence="1">
    <location>
        <begin position="1183"/>
        <end position="1196"/>
    </location>
</feature>
<feature type="region of interest" description="Disordered" evidence="1">
    <location>
        <begin position="1757"/>
        <end position="1797"/>
    </location>
</feature>
<feature type="compositionally biased region" description="Low complexity" evidence="1">
    <location>
        <begin position="3390"/>
        <end position="3432"/>
    </location>
</feature>
<feature type="region of interest" description="Disordered" evidence="1">
    <location>
        <begin position="4249"/>
        <end position="4274"/>
    </location>
</feature>
<feature type="region of interest" description="Disordered" evidence="1">
    <location>
        <begin position="1045"/>
        <end position="1079"/>
    </location>
</feature>
<feature type="compositionally biased region" description="Basic residues" evidence="1">
    <location>
        <begin position="471"/>
        <end position="480"/>
    </location>
</feature>
<feature type="region of interest" description="Disordered" evidence="1">
    <location>
        <begin position="3486"/>
        <end position="3589"/>
    </location>
</feature>
<feature type="compositionally biased region" description="Polar residues" evidence="1">
    <location>
        <begin position="1000"/>
        <end position="1017"/>
    </location>
</feature>
<feature type="region of interest" description="Disordered" evidence="1">
    <location>
        <begin position="1321"/>
        <end position="1361"/>
    </location>
</feature>
<feature type="compositionally biased region" description="Basic residues" evidence="1">
    <location>
        <begin position="1328"/>
        <end position="1339"/>
    </location>
</feature>
<feature type="region of interest" description="Disordered" evidence="1">
    <location>
        <begin position="1181"/>
        <end position="1203"/>
    </location>
</feature>
<feature type="compositionally biased region" description="Basic residues" evidence="1">
    <location>
        <begin position="2645"/>
        <end position="2659"/>
    </location>
</feature>
<feature type="compositionally biased region" description="Low complexity" evidence="1">
    <location>
        <begin position="4249"/>
        <end position="4259"/>
    </location>
</feature>
<dbReference type="PANTHER" id="PTHR13595">
    <property type="entry name" value="ARL6IP4 PROTEIN"/>
    <property type="match status" value="1"/>
</dbReference>
<evidence type="ECO:0000313" key="3">
    <source>
        <dbReference type="Proteomes" id="UP000613740"/>
    </source>
</evidence>
<feature type="compositionally biased region" description="Basic and acidic residues" evidence="1">
    <location>
        <begin position="2631"/>
        <end position="2641"/>
    </location>
</feature>
<keyword evidence="3" id="KW-1185">Reference proteome</keyword>
<feature type="region of interest" description="Disordered" evidence="1">
    <location>
        <begin position="1"/>
        <end position="45"/>
    </location>
</feature>
<feature type="compositionally biased region" description="Pro residues" evidence="1">
    <location>
        <begin position="699"/>
        <end position="713"/>
    </location>
</feature>
<feature type="compositionally biased region" description="Gly residues" evidence="1">
    <location>
        <begin position="4260"/>
        <end position="4274"/>
    </location>
</feature>
<feature type="compositionally biased region" description="Polar residues" evidence="1">
    <location>
        <begin position="18"/>
        <end position="35"/>
    </location>
</feature>
<feature type="compositionally biased region" description="Low complexity" evidence="1">
    <location>
        <begin position="2117"/>
        <end position="2126"/>
    </location>
</feature>
<feature type="compositionally biased region" description="Low complexity" evidence="1">
    <location>
        <begin position="2328"/>
        <end position="2339"/>
    </location>
</feature>
<feature type="compositionally biased region" description="Polar residues" evidence="1">
    <location>
        <begin position="3464"/>
        <end position="3473"/>
    </location>
</feature>
<feature type="compositionally biased region" description="Polar residues" evidence="1">
    <location>
        <begin position="1898"/>
        <end position="1907"/>
    </location>
</feature>
<feature type="compositionally biased region" description="Low complexity" evidence="1">
    <location>
        <begin position="2043"/>
        <end position="2063"/>
    </location>
</feature>
<feature type="compositionally biased region" description="Basic residues" evidence="1">
    <location>
        <begin position="2722"/>
        <end position="2743"/>
    </location>
</feature>
<feature type="region of interest" description="Disordered" evidence="1">
    <location>
        <begin position="1265"/>
        <end position="1287"/>
    </location>
</feature>
<feature type="region of interest" description="Disordered" evidence="1">
    <location>
        <begin position="4035"/>
        <end position="4068"/>
    </location>
</feature>
<protein>
    <submittedName>
        <fullName evidence="2">Uncharacterized protein</fullName>
    </submittedName>
</protein>
<feature type="region of interest" description="Disordered" evidence="1">
    <location>
        <begin position="3189"/>
        <end position="3473"/>
    </location>
</feature>
<feature type="compositionally biased region" description="Gly residues" evidence="1">
    <location>
        <begin position="1874"/>
        <end position="1890"/>
    </location>
</feature>
<feature type="compositionally biased region" description="Acidic residues" evidence="1">
    <location>
        <begin position="2620"/>
        <end position="2630"/>
    </location>
</feature>
<feature type="compositionally biased region" description="Low complexity" evidence="1">
    <location>
        <begin position="285"/>
        <end position="302"/>
    </location>
</feature>
<feature type="region of interest" description="Disordered" evidence="1">
    <location>
        <begin position="2533"/>
        <end position="2553"/>
    </location>
</feature>
<accession>A0A835VWY6</accession>
<evidence type="ECO:0000256" key="1">
    <source>
        <dbReference type="SAM" id="MobiDB-lite"/>
    </source>
</evidence>
<name>A0A835VWY6_9CHLO</name>
<feature type="compositionally biased region" description="Gly residues" evidence="1">
    <location>
        <begin position="640"/>
        <end position="658"/>
    </location>
</feature>
<feature type="compositionally biased region" description="Gly residues" evidence="1">
    <location>
        <begin position="317"/>
        <end position="326"/>
    </location>
</feature>